<organism evidence="2 3">
    <name type="scientific">Candidatus Cryptobacteroides avicola</name>
    <dbReference type="NCBI Taxonomy" id="2840757"/>
    <lineage>
        <taxon>Bacteria</taxon>
        <taxon>Pseudomonadati</taxon>
        <taxon>Bacteroidota</taxon>
        <taxon>Bacteroidia</taxon>
        <taxon>Bacteroidales</taxon>
        <taxon>Candidatus Cryptobacteroides</taxon>
    </lineage>
</organism>
<comment type="caution">
    <text evidence="2">The sequence shown here is derived from an EMBL/GenBank/DDBJ whole genome shotgun (WGS) entry which is preliminary data.</text>
</comment>
<feature type="signal peptide" evidence="1">
    <location>
        <begin position="1"/>
        <end position="19"/>
    </location>
</feature>
<name>A0A940DQI9_9BACT</name>
<proteinExistence type="predicted"/>
<feature type="chain" id="PRO_5036772136" evidence="1">
    <location>
        <begin position="20"/>
        <end position="242"/>
    </location>
</feature>
<protein>
    <submittedName>
        <fullName evidence="2">Uncharacterized protein</fullName>
    </submittedName>
</protein>
<sequence length="242" mass="27102">MNRKSFWRMVLACAAACVAAESFLCMDVCAQESDFEATLKDNILTLSSRAVRDSIITADRQDTLLAYVNDSIPKDSPQLRISILKGILTEIDRQYDRAIPKGNTFQSIPKELILSMIPGILPIPETYTDPKREIFLRQMESVSAVKADIAESFALSRPLALPDWAAGIGRLLFGLGLPPSGNAIPVMNGLYFIYMPGGQPLEFDESVFKDRKHFDPEVYKFSKPQMQYDLHEGLHFKANNLP</sequence>
<reference evidence="2" key="1">
    <citation type="submission" date="2020-10" db="EMBL/GenBank/DDBJ databases">
        <authorList>
            <person name="Gilroy R."/>
        </authorList>
    </citation>
    <scope>NUCLEOTIDE SEQUENCE</scope>
    <source>
        <strain evidence="2">G3-8215</strain>
    </source>
</reference>
<dbReference type="Proteomes" id="UP000725002">
    <property type="component" value="Unassembled WGS sequence"/>
</dbReference>
<dbReference type="EMBL" id="JADILV010000021">
    <property type="protein sequence ID" value="MBO8483028.1"/>
    <property type="molecule type" value="Genomic_DNA"/>
</dbReference>
<keyword evidence="1" id="KW-0732">Signal</keyword>
<gene>
    <name evidence="2" type="ORF">IAB75_02775</name>
</gene>
<accession>A0A940DQI9</accession>
<evidence type="ECO:0000313" key="2">
    <source>
        <dbReference type="EMBL" id="MBO8483028.1"/>
    </source>
</evidence>
<evidence type="ECO:0000256" key="1">
    <source>
        <dbReference type="SAM" id="SignalP"/>
    </source>
</evidence>
<reference evidence="2" key="2">
    <citation type="journal article" date="2021" name="PeerJ">
        <title>Extensive microbial diversity within the chicken gut microbiome revealed by metagenomics and culture.</title>
        <authorList>
            <person name="Gilroy R."/>
            <person name="Ravi A."/>
            <person name="Getino M."/>
            <person name="Pursley I."/>
            <person name="Horton D.L."/>
            <person name="Alikhan N.F."/>
            <person name="Baker D."/>
            <person name="Gharbi K."/>
            <person name="Hall N."/>
            <person name="Watson M."/>
            <person name="Adriaenssens E.M."/>
            <person name="Foster-Nyarko E."/>
            <person name="Jarju S."/>
            <person name="Secka A."/>
            <person name="Antonio M."/>
            <person name="Oren A."/>
            <person name="Chaudhuri R.R."/>
            <person name="La Ragione R."/>
            <person name="Hildebrand F."/>
            <person name="Pallen M.J."/>
        </authorList>
    </citation>
    <scope>NUCLEOTIDE SEQUENCE</scope>
    <source>
        <strain evidence="2">G3-8215</strain>
    </source>
</reference>
<dbReference type="AlphaFoldDB" id="A0A940DQI9"/>
<evidence type="ECO:0000313" key="3">
    <source>
        <dbReference type="Proteomes" id="UP000725002"/>
    </source>
</evidence>